<dbReference type="InterPro" id="IPR050174">
    <property type="entry name" value="Protocadherin/Cadherin-CA"/>
</dbReference>
<feature type="region of interest" description="Disordered" evidence="9">
    <location>
        <begin position="676"/>
        <end position="740"/>
    </location>
</feature>
<dbReference type="PROSITE" id="PS50268">
    <property type="entry name" value="CADHERIN_2"/>
    <property type="match status" value="3"/>
</dbReference>
<evidence type="ECO:0000256" key="9">
    <source>
        <dbReference type="SAM" id="MobiDB-lite"/>
    </source>
</evidence>
<evidence type="ECO:0000256" key="6">
    <source>
        <dbReference type="ARBA" id="ARBA00023136"/>
    </source>
</evidence>
<evidence type="ECO:0000256" key="8">
    <source>
        <dbReference type="PROSITE-ProRule" id="PRU00043"/>
    </source>
</evidence>
<dbReference type="SMART" id="SM00112">
    <property type="entry name" value="CA"/>
    <property type="match status" value="5"/>
</dbReference>
<evidence type="ECO:0000256" key="10">
    <source>
        <dbReference type="SAM" id="Phobius"/>
    </source>
</evidence>
<dbReference type="PROSITE" id="PS00232">
    <property type="entry name" value="CADHERIN_1"/>
    <property type="match status" value="1"/>
</dbReference>
<keyword evidence="11" id="KW-0732">Signal</keyword>
<dbReference type="GO" id="GO:0007156">
    <property type="term" value="P:homophilic cell adhesion via plasma membrane adhesion molecules"/>
    <property type="evidence" value="ECO:0007669"/>
    <property type="project" value="InterPro"/>
</dbReference>
<feature type="domain" description="Cadherin" evidence="12">
    <location>
        <begin position="249"/>
        <end position="455"/>
    </location>
</feature>
<dbReference type="PRINTS" id="PR00205">
    <property type="entry name" value="CADHERIN"/>
</dbReference>
<dbReference type="InterPro" id="IPR015919">
    <property type="entry name" value="Cadherin-like_sf"/>
</dbReference>
<dbReference type="SUPFAM" id="SSF49313">
    <property type="entry name" value="Cadherin-like"/>
    <property type="match status" value="4"/>
</dbReference>
<feature type="transmembrane region" description="Helical" evidence="10">
    <location>
        <begin position="571"/>
        <end position="593"/>
    </location>
</feature>
<keyword evidence="2 10" id="KW-0812">Transmembrane</keyword>
<evidence type="ECO:0000256" key="7">
    <source>
        <dbReference type="ARBA" id="ARBA00023180"/>
    </source>
</evidence>
<keyword evidence="7" id="KW-0325">Glycoprotein</keyword>
<keyword evidence="6 10" id="KW-0472">Membrane</keyword>
<evidence type="ECO:0000256" key="11">
    <source>
        <dbReference type="SAM" id="SignalP"/>
    </source>
</evidence>
<dbReference type="InterPro" id="IPR020894">
    <property type="entry name" value="Cadherin_CS"/>
</dbReference>
<dbReference type="EMBL" id="GEDC01027268">
    <property type="protein sequence ID" value="JAS10030.1"/>
    <property type="molecule type" value="Transcribed_RNA"/>
</dbReference>
<evidence type="ECO:0000256" key="2">
    <source>
        <dbReference type="ARBA" id="ARBA00022692"/>
    </source>
</evidence>
<reference evidence="13" key="1">
    <citation type="submission" date="2015-12" db="EMBL/GenBank/DDBJ databases">
        <title>De novo transcriptome assembly of four potential Pierce s Disease insect vectors from Arizona vineyards.</title>
        <authorList>
            <person name="Tassone E.E."/>
        </authorList>
    </citation>
    <scope>NUCLEOTIDE SEQUENCE</scope>
</reference>
<comment type="subcellular location">
    <subcellularLocation>
        <location evidence="1">Membrane</location>
        <topology evidence="1">Single-pass membrane protein</topology>
    </subcellularLocation>
</comment>
<protein>
    <recommendedName>
        <fullName evidence="12">Cadherin domain-containing protein</fullName>
    </recommendedName>
</protein>
<dbReference type="FunFam" id="2.60.40.60:FF:000262">
    <property type="entry name" value="protocadherin-23 isoform X2"/>
    <property type="match status" value="1"/>
</dbReference>
<sequence>MLDRLGTIVVCLVLSLTVTVYAQAAIQDNRCFLETGGSAESFFVSEDTPVGTVIGTLRIFGDPGELGNIDLRLKELDSPVVISPGSKNLTLTRKLDKEGIEGPSSVYINIICDRRHTTVPGFQIPVNIRVTDVNDNSPQFVNSPYILNISEVTVVGTRVLQAVKTIDADQQGPFSTVQYSVLSGPNSDYFVFINELDGTIVLRKPLDYETLSNFTIRIRAQDQGNPPQFSDTVVHVNVIDADDQNPKFLNDHYSTIVPDRSAQGIKLRIQPQEIAAYDQDLGINAAIFYSFNSDGVDYSYFELDRSTGEVFIKRTIPQDELLQPITLVVKATQYDNPDRYALTTLTVSRPGTSIRELQFLQSHYLAGVLESVPLNSVLLTVITNKHRERHLRFWLDNHTDTFKVTSVGDIILLKNLDFETQDNYIFQVYATDGIMNTTAYINISVINVNDWDPRFRYPQYEFFVSDFSPEVELRGGEGLVIGKVEAADGDRGDRVTLSLRGPAARMFYVDESGEIILRDLSALNSSTAHLVAVATDTGIPPRQTSVPVIVHLPEAVVMRAGISWPGANHTVVLIFGSILGILGLIIIILIFYIHKHKQPKSNNRDDKSGSLISNNFEPEKLPPNGRNISAVDSNLPLANKVENPMFLGINNINEPTIPSINSQYTATVKSIMARNSAARMSQAAPKRTQNQSVPAHSTNKQKVAPAPPTIPQSESRTPSPNNNSNQNKGGIAWPSGSIPRRVKKLSWDDESDSTLRNRTEMDPDVSVTPLGIDTKNIDQTNLTVYF</sequence>
<evidence type="ECO:0000256" key="4">
    <source>
        <dbReference type="ARBA" id="ARBA00022837"/>
    </source>
</evidence>
<dbReference type="Gene3D" id="2.60.40.60">
    <property type="entry name" value="Cadherins"/>
    <property type="match status" value="5"/>
</dbReference>
<dbReference type="PANTHER" id="PTHR24028:SF339">
    <property type="entry name" value="CADHERIN DOMAIN-CONTAINING PROTEIN"/>
    <property type="match status" value="1"/>
</dbReference>
<proteinExistence type="predicted"/>
<evidence type="ECO:0000256" key="5">
    <source>
        <dbReference type="ARBA" id="ARBA00022989"/>
    </source>
</evidence>
<evidence type="ECO:0000313" key="13">
    <source>
        <dbReference type="EMBL" id="JAS10030.1"/>
    </source>
</evidence>
<keyword evidence="3" id="KW-0677">Repeat</keyword>
<dbReference type="PANTHER" id="PTHR24028">
    <property type="entry name" value="CADHERIN-87A"/>
    <property type="match status" value="1"/>
</dbReference>
<dbReference type="Pfam" id="PF00028">
    <property type="entry name" value="Cadherin"/>
    <property type="match status" value="1"/>
</dbReference>
<name>A0A1B6C9V6_9HEMI</name>
<dbReference type="FunFam" id="2.60.40.60:FF:000104">
    <property type="entry name" value="cadherin-23 isoform X1"/>
    <property type="match status" value="1"/>
</dbReference>
<accession>A0A1B6C9V6</accession>
<dbReference type="GO" id="GO:0005509">
    <property type="term" value="F:calcium ion binding"/>
    <property type="evidence" value="ECO:0007669"/>
    <property type="project" value="UniProtKB-UniRule"/>
</dbReference>
<dbReference type="GO" id="GO:0005886">
    <property type="term" value="C:plasma membrane"/>
    <property type="evidence" value="ECO:0007669"/>
    <property type="project" value="InterPro"/>
</dbReference>
<dbReference type="InterPro" id="IPR002126">
    <property type="entry name" value="Cadherin-like_dom"/>
</dbReference>
<evidence type="ECO:0000259" key="12">
    <source>
        <dbReference type="PROSITE" id="PS50268"/>
    </source>
</evidence>
<feature type="chain" id="PRO_5008580221" description="Cadherin domain-containing protein" evidence="11">
    <location>
        <begin position="23"/>
        <end position="786"/>
    </location>
</feature>
<keyword evidence="4 8" id="KW-0106">Calcium</keyword>
<keyword evidence="5 10" id="KW-1133">Transmembrane helix</keyword>
<feature type="signal peptide" evidence="11">
    <location>
        <begin position="1"/>
        <end position="22"/>
    </location>
</feature>
<feature type="compositionally biased region" description="Polar residues" evidence="9">
    <location>
        <begin position="711"/>
        <end position="728"/>
    </location>
</feature>
<evidence type="ECO:0000256" key="1">
    <source>
        <dbReference type="ARBA" id="ARBA00004167"/>
    </source>
</evidence>
<gene>
    <name evidence="13" type="ORF">g.22656</name>
</gene>
<feature type="domain" description="Cadherin" evidence="12">
    <location>
        <begin position="141"/>
        <end position="248"/>
    </location>
</feature>
<feature type="region of interest" description="Disordered" evidence="9">
    <location>
        <begin position="599"/>
        <end position="628"/>
    </location>
</feature>
<dbReference type="AlphaFoldDB" id="A0A1B6C9V6"/>
<evidence type="ECO:0000256" key="3">
    <source>
        <dbReference type="ARBA" id="ARBA00022737"/>
    </source>
</evidence>
<organism evidence="13">
    <name type="scientific">Clastoptera arizonana</name>
    <name type="common">Arizona spittle bug</name>
    <dbReference type="NCBI Taxonomy" id="38151"/>
    <lineage>
        <taxon>Eukaryota</taxon>
        <taxon>Metazoa</taxon>
        <taxon>Ecdysozoa</taxon>
        <taxon>Arthropoda</taxon>
        <taxon>Hexapoda</taxon>
        <taxon>Insecta</taxon>
        <taxon>Pterygota</taxon>
        <taxon>Neoptera</taxon>
        <taxon>Paraneoptera</taxon>
        <taxon>Hemiptera</taxon>
        <taxon>Auchenorrhyncha</taxon>
        <taxon>Cercopoidea</taxon>
        <taxon>Clastopteridae</taxon>
        <taxon>Clastoptera</taxon>
    </lineage>
</organism>
<dbReference type="CDD" id="cd11304">
    <property type="entry name" value="Cadherin_repeat"/>
    <property type="match status" value="4"/>
</dbReference>
<feature type="domain" description="Cadherin" evidence="12">
    <location>
        <begin position="44"/>
        <end position="140"/>
    </location>
</feature>
<feature type="compositionally biased region" description="Polar residues" evidence="9">
    <location>
        <begin position="687"/>
        <end position="701"/>
    </location>
</feature>